<evidence type="ECO:0000256" key="1">
    <source>
        <dbReference type="ARBA" id="ARBA00007894"/>
    </source>
</evidence>
<evidence type="ECO:0000256" key="7">
    <source>
        <dbReference type="HAMAP-Rule" id="MF_00022"/>
    </source>
</evidence>
<dbReference type="Pfam" id="PF19269">
    <property type="entry name" value="Anticodon_2"/>
    <property type="match status" value="1"/>
</dbReference>
<keyword evidence="6 7" id="KW-0030">Aminoacyl-tRNA synthetase</keyword>
<dbReference type="Gene3D" id="3.40.50.620">
    <property type="entry name" value="HUPs"/>
    <property type="match status" value="2"/>
</dbReference>
<dbReference type="InterPro" id="IPR049940">
    <property type="entry name" value="GluQ/Sye"/>
</dbReference>
<dbReference type="SUPFAM" id="SSF48163">
    <property type="entry name" value="An anticodon-binding domain of class I aminoacyl-tRNA synthetases"/>
    <property type="match status" value="1"/>
</dbReference>
<dbReference type="GO" id="GO:0008270">
    <property type="term" value="F:zinc ion binding"/>
    <property type="evidence" value="ECO:0007669"/>
    <property type="project" value="InterPro"/>
</dbReference>
<keyword evidence="4 7" id="KW-0067">ATP-binding</keyword>
<keyword evidence="5 7" id="KW-0648">Protein biosynthesis</keyword>
<protein>
    <recommendedName>
        <fullName evidence="7">Glutamate--tRNA ligase</fullName>
        <ecNumber evidence="7">6.1.1.17</ecNumber>
    </recommendedName>
    <alternativeName>
        <fullName evidence="7">Glutamyl-tRNA synthetase</fullName>
        <shortName evidence="7">GluRS</shortName>
    </alternativeName>
</protein>
<keyword evidence="7" id="KW-0963">Cytoplasm</keyword>
<dbReference type="GO" id="GO:0004818">
    <property type="term" value="F:glutamate-tRNA ligase activity"/>
    <property type="evidence" value="ECO:0007669"/>
    <property type="project" value="UniProtKB-UniRule"/>
</dbReference>
<evidence type="ECO:0000256" key="6">
    <source>
        <dbReference type="ARBA" id="ARBA00023146"/>
    </source>
</evidence>
<dbReference type="InterPro" id="IPR014729">
    <property type="entry name" value="Rossmann-like_a/b/a_fold"/>
</dbReference>
<accession>A0A1G2QBR5</accession>
<dbReference type="Gene3D" id="1.10.10.350">
    <property type="match status" value="1"/>
</dbReference>
<dbReference type="PROSITE" id="PS00178">
    <property type="entry name" value="AA_TRNA_LIGASE_I"/>
    <property type="match status" value="1"/>
</dbReference>
<comment type="caution">
    <text evidence="7">Lacks conserved residue(s) required for the propagation of feature annotation.</text>
</comment>
<proteinExistence type="inferred from homology"/>
<name>A0A1G2QBR5_9BACT</name>
<feature type="short sequence motif" description="'HIGH' region" evidence="7">
    <location>
        <begin position="11"/>
        <end position="21"/>
    </location>
</feature>
<comment type="catalytic activity">
    <reaction evidence="7">
        <text>tRNA(Glu) + L-glutamate + ATP = L-glutamyl-tRNA(Glu) + AMP + diphosphate</text>
        <dbReference type="Rhea" id="RHEA:23540"/>
        <dbReference type="Rhea" id="RHEA-COMP:9663"/>
        <dbReference type="Rhea" id="RHEA-COMP:9680"/>
        <dbReference type="ChEBI" id="CHEBI:29985"/>
        <dbReference type="ChEBI" id="CHEBI:30616"/>
        <dbReference type="ChEBI" id="CHEBI:33019"/>
        <dbReference type="ChEBI" id="CHEBI:78442"/>
        <dbReference type="ChEBI" id="CHEBI:78520"/>
        <dbReference type="ChEBI" id="CHEBI:456215"/>
        <dbReference type="EC" id="6.1.1.17"/>
    </reaction>
</comment>
<dbReference type="PANTHER" id="PTHR43311:SF2">
    <property type="entry name" value="GLUTAMATE--TRNA LIGASE, MITOCHONDRIAL-RELATED"/>
    <property type="match status" value="1"/>
</dbReference>
<dbReference type="GO" id="GO:0000049">
    <property type="term" value="F:tRNA binding"/>
    <property type="evidence" value="ECO:0007669"/>
    <property type="project" value="InterPro"/>
</dbReference>
<evidence type="ECO:0000259" key="9">
    <source>
        <dbReference type="Pfam" id="PF19269"/>
    </source>
</evidence>
<comment type="similarity">
    <text evidence="1 7">Belongs to the class-I aminoacyl-tRNA synthetase family. Glutamate--tRNA ligase type 1 subfamily.</text>
</comment>
<feature type="short sequence motif" description="'KMSKS' region" evidence="7">
    <location>
        <begin position="209"/>
        <end position="213"/>
    </location>
</feature>
<dbReference type="STRING" id="1802435.A2114_00655"/>
<dbReference type="GO" id="GO:0005829">
    <property type="term" value="C:cytosol"/>
    <property type="evidence" value="ECO:0007669"/>
    <property type="project" value="TreeGrafter"/>
</dbReference>
<evidence type="ECO:0000259" key="8">
    <source>
        <dbReference type="Pfam" id="PF00749"/>
    </source>
</evidence>
<evidence type="ECO:0000256" key="4">
    <source>
        <dbReference type="ARBA" id="ARBA00022840"/>
    </source>
</evidence>
<feature type="binding site" evidence="7">
    <location>
        <position position="212"/>
    </location>
    <ligand>
        <name>ATP</name>
        <dbReference type="ChEBI" id="CHEBI:30616"/>
    </ligand>
</feature>
<dbReference type="PANTHER" id="PTHR43311">
    <property type="entry name" value="GLUTAMATE--TRNA LIGASE"/>
    <property type="match status" value="1"/>
</dbReference>
<reference evidence="10 11" key="1">
    <citation type="journal article" date="2016" name="Nat. Commun.">
        <title>Thousands of microbial genomes shed light on interconnected biogeochemical processes in an aquifer system.</title>
        <authorList>
            <person name="Anantharaman K."/>
            <person name="Brown C.T."/>
            <person name="Hug L.A."/>
            <person name="Sharon I."/>
            <person name="Castelle C.J."/>
            <person name="Probst A.J."/>
            <person name="Thomas B.C."/>
            <person name="Singh A."/>
            <person name="Wilkins M.J."/>
            <person name="Karaoz U."/>
            <person name="Brodie E.L."/>
            <person name="Williams K.H."/>
            <person name="Hubbard S.S."/>
            <person name="Banfield J.F."/>
        </authorList>
    </citation>
    <scope>NUCLEOTIDE SEQUENCE [LARGE SCALE GENOMIC DNA]</scope>
</reference>
<comment type="function">
    <text evidence="7">Catalyzes the attachment of glutamate to tRNA(Glu) in a two-step reaction: glutamate is first activated by ATP to form Glu-AMP and then transferred to the acceptor end of tRNA(Glu).</text>
</comment>
<comment type="caution">
    <text evidence="10">The sequence shown here is derived from an EMBL/GenBank/DDBJ whole genome shotgun (WGS) entry which is preliminary data.</text>
</comment>
<feature type="domain" description="Glutamyl/glutaminyl-tRNA synthetase class Ib catalytic" evidence="8">
    <location>
        <begin position="103"/>
        <end position="282"/>
    </location>
</feature>
<feature type="domain" description="Aminoacyl-tRNA synthetase class I anticodon-binding" evidence="9">
    <location>
        <begin position="307"/>
        <end position="437"/>
    </location>
</feature>
<dbReference type="InterPro" id="IPR008925">
    <property type="entry name" value="aa_tRNA-synth_I_cd-bd_sf"/>
</dbReference>
<dbReference type="AlphaFoldDB" id="A0A1G2QBR5"/>
<dbReference type="InterPro" id="IPR020751">
    <property type="entry name" value="aa-tRNA-synth_I_codon-bd_sub2"/>
</dbReference>
<dbReference type="SUPFAM" id="SSF52374">
    <property type="entry name" value="Nucleotidylyl transferase"/>
    <property type="match status" value="1"/>
</dbReference>
<dbReference type="GO" id="GO:0005524">
    <property type="term" value="F:ATP binding"/>
    <property type="evidence" value="ECO:0007669"/>
    <property type="project" value="UniProtKB-UniRule"/>
</dbReference>
<evidence type="ECO:0000256" key="2">
    <source>
        <dbReference type="ARBA" id="ARBA00022598"/>
    </source>
</evidence>
<dbReference type="InterPro" id="IPR020058">
    <property type="entry name" value="Glu/Gln-tRNA-synth_Ib_cat-dom"/>
</dbReference>
<dbReference type="PRINTS" id="PR00987">
    <property type="entry name" value="TRNASYNTHGLU"/>
</dbReference>
<dbReference type="HAMAP" id="MF_00022">
    <property type="entry name" value="Glu_tRNA_synth_type1"/>
    <property type="match status" value="1"/>
</dbReference>
<dbReference type="InterPro" id="IPR045462">
    <property type="entry name" value="aa-tRNA-synth_I_cd-bd"/>
</dbReference>
<organism evidence="10 11">
    <name type="scientific">Candidatus Vogelbacteria bacterium GWA1_51_14</name>
    <dbReference type="NCBI Taxonomy" id="1802435"/>
    <lineage>
        <taxon>Bacteria</taxon>
        <taxon>Candidatus Vogeliibacteriota</taxon>
    </lineage>
</organism>
<dbReference type="EC" id="6.1.1.17" evidence="7"/>
<dbReference type="InterPro" id="IPR033910">
    <property type="entry name" value="GluRS_core"/>
</dbReference>
<dbReference type="EMBL" id="MHTG01000014">
    <property type="protein sequence ID" value="OHA57401.1"/>
    <property type="molecule type" value="Genomic_DNA"/>
</dbReference>
<evidence type="ECO:0000313" key="10">
    <source>
        <dbReference type="EMBL" id="OHA57401.1"/>
    </source>
</evidence>
<keyword evidence="2 7" id="KW-0436">Ligase</keyword>
<comment type="subcellular location">
    <subcellularLocation>
        <location evidence="7">Cytoplasm</location>
    </subcellularLocation>
</comment>
<dbReference type="InterPro" id="IPR000924">
    <property type="entry name" value="Glu/Gln-tRNA-synth"/>
</dbReference>
<dbReference type="Proteomes" id="UP000176494">
    <property type="component" value="Unassembled WGS sequence"/>
</dbReference>
<gene>
    <name evidence="7" type="primary">gltX</name>
    <name evidence="10" type="ORF">A2114_00655</name>
</gene>
<dbReference type="CDD" id="cd00808">
    <property type="entry name" value="GluRS_core"/>
    <property type="match status" value="1"/>
</dbReference>
<dbReference type="GO" id="GO:0006424">
    <property type="term" value="P:glutamyl-tRNA aminoacylation"/>
    <property type="evidence" value="ECO:0007669"/>
    <property type="project" value="UniProtKB-UniRule"/>
</dbReference>
<evidence type="ECO:0000256" key="3">
    <source>
        <dbReference type="ARBA" id="ARBA00022741"/>
    </source>
</evidence>
<dbReference type="Gene3D" id="3.90.800.10">
    <property type="entry name" value="Glutamyl-tRNA Synthetase, Domain 3"/>
    <property type="match status" value="1"/>
</dbReference>
<sequence length="438" mass="49058">MKNKVIARVAPSPTGPFHLGTARTALFNYLFVKKTGGQLLLRIDDTDSERSRDEYEQNIREGLEWLGLKFDADYKQSERTEIYKQELEKLIASGQAYVSKEEIKEAGQRSEVIRLKNAGEDVTFADLIRGEITFNTQELGDFVIAKDLTNPLYHFASVVDDKELGVNHIIRGDDHLSNTARQILIGQAIGAKTPKFAHIPLILAPDRSKLSKRHGATGLLTYRDLGYLSEAMVNFLALLGWSPQAKGGAEADDVLSLPEIIELFDLADVQKSGAVFDVEKLNSLNREYLKKLMPELAAGWLAKGLTDTTKNLTDYDEAKLANIAPVILERVSNYDELREAEEVGELKFWFEAPTPDDELIKNKAHLPKLAELLEKVNESDWTTENIKNTVWDFATETGRGEVLWPMRVALTGLPKSPDPFLVAEKLGKAETLTRLSKF</sequence>
<dbReference type="InterPro" id="IPR001412">
    <property type="entry name" value="aa-tRNA-synth_I_CS"/>
</dbReference>
<dbReference type="InterPro" id="IPR004527">
    <property type="entry name" value="Glu-tRNA-ligase_bac/mito"/>
</dbReference>
<evidence type="ECO:0000313" key="11">
    <source>
        <dbReference type="Proteomes" id="UP000176494"/>
    </source>
</evidence>
<comment type="subunit">
    <text evidence="7">Monomer.</text>
</comment>
<dbReference type="Pfam" id="PF00749">
    <property type="entry name" value="tRNA-synt_1c"/>
    <property type="match status" value="1"/>
</dbReference>
<evidence type="ECO:0000256" key="5">
    <source>
        <dbReference type="ARBA" id="ARBA00022917"/>
    </source>
</evidence>
<keyword evidence="3 7" id="KW-0547">Nucleotide-binding</keyword>